<evidence type="ECO:0000313" key="1">
    <source>
        <dbReference type="EMBL" id="RRT91671.1"/>
    </source>
</evidence>
<comment type="caution">
    <text evidence="1">The sequence shown here is derived from an EMBL/GenBank/DDBJ whole genome shotgun (WGS) entry which is preliminary data.</text>
</comment>
<dbReference type="Proteomes" id="UP000267844">
    <property type="component" value="Unassembled WGS sequence"/>
</dbReference>
<evidence type="ECO:0000313" key="2">
    <source>
        <dbReference type="Proteomes" id="UP000267844"/>
    </source>
</evidence>
<protein>
    <submittedName>
        <fullName evidence="1">Uncharacterized protein</fullName>
    </submittedName>
</protein>
<reference evidence="1 2" key="1">
    <citation type="submission" date="2018-10" db="EMBL/GenBank/DDBJ databases">
        <title>Transmission dynamics of multidrug resistant bacteria on intensive care unit surfaces.</title>
        <authorList>
            <person name="D'Souza A.W."/>
            <person name="Potter R.F."/>
            <person name="Wallace M."/>
            <person name="Shupe A."/>
            <person name="Patel S."/>
            <person name="Sun S."/>
            <person name="Gul D."/>
            <person name="Kwon J.H."/>
            <person name="Andleeb S."/>
            <person name="Burnham C.-A.D."/>
            <person name="Dantas G."/>
        </authorList>
    </citation>
    <scope>NUCLEOTIDE SEQUENCE [LARGE SCALE GENOMIC DNA]</scope>
    <source>
        <strain evidence="1 2">WF_348</strain>
    </source>
</reference>
<dbReference type="EMBL" id="RHPO01000013">
    <property type="protein sequence ID" value="RRT91671.1"/>
    <property type="molecule type" value="Genomic_DNA"/>
</dbReference>
<accession>A0A427BP30</accession>
<sequence length="85" mass="10121">MKKLIILIFIAIIHNSCQDGPQARYNEDFEEFDRYKELSFSKLIGKYELDKDSKTRYNLPDSLELYVNLKIDKKVSPRRTPYCVN</sequence>
<proteinExistence type="predicted"/>
<organism evidence="1 2">
    <name type="scientific">Empedobacter falsenii</name>
    <dbReference type="NCBI Taxonomy" id="343874"/>
    <lineage>
        <taxon>Bacteria</taxon>
        <taxon>Pseudomonadati</taxon>
        <taxon>Bacteroidota</taxon>
        <taxon>Flavobacteriia</taxon>
        <taxon>Flavobacteriales</taxon>
        <taxon>Weeksellaceae</taxon>
        <taxon>Empedobacter</taxon>
    </lineage>
</organism>
<name>A0A427BP30_9FLAO</name>
<dbReference type="RefSeq" id="WP_125349760.1">
    <property type="nucleotide sequence ID" value="NZ_RHPN01000012.1"/>
</dbReference>
<dbReference type="AlphaFoldDB" id="A0A427BP30"/>
<gene>
    <name evidence="1" type="ORF">EGI89_07785</name>
</gene>